<dbReference type="AlphaFoldDB" id="A0AB39UVA6"/>
<proteinExistence type="predicted"/>
<keyword evidence="2" id="KW-0732">Signal</keyword>
<accession>A0AB39UVA6</accession>
<feature type="chain" id="PRO_5044239139" evidence="2">
    <location>
        <begin position="24"/>
        <end position="401"/>
    </location>
</feature>
<sequence>MKKFRALNVLMLGILGLSASALAELQSLDDQGLASVEGQGLGLVLENFKFEHRDDAANGKIYRIEGLKSSFGEDVVVAVDQLYIARAGSNYGETLNPVNLGRLGNPFNIDVVDGNTIGITNKAVLEIRAPVQHSPDGVQNKDLDLDGQMDPVRNPDGTPKKDANGNTILREYNVASAGYDCLTGAAGGGLCDSRIAGAGYANGERPDIGLKLDISVGSKSPSKLNIHAKAAVVDGSHLRVWGEDNKMVGEFRLNFYTPELTISTCEDGGATCGREILFKNFILELPLGNARQPMAMNVNGSGNFVYEIKSIADAAQDKFGVSPTSLPSALGWSGGGTRSAASNKALWDWFNDYYQDPANRGNLFIGKLEVHDSGGVNDFGSARVENLLIQYMKISSHDLAR</sequence>
<evidence type="ECO:0000256" key="1">
    <source>
        <dbReference type="SAM" id="MobiDB-lite"/>
    </source>
</evidence>
<feature type="region of interest" description="Disordered" evidence="1">
    <location>
        <begin position="135"/>
        <end position="165"/>
    </location>
</feature>
<evidence type="ECO:0000256" key="2">
    <source>
        <dbReference type="SAM" id="SignalP"/>
    </source>
</evidence>
<dbReference type="EMBL" id="CP154858">
    <property type="protein sequence ID" value="XDT71901.1"/>
    <property type="molecule type" value="Genomic_DNA"/>
</dbReference>
<organism evidence="3">
    <name type="scientific">Thermohahella caldifontis</name>
    <dbReference type="NCBI Taxonomy" id="3142973"/>
    <lineage>
        <taxon>Bacteria</taxon>
        <taxon>Pseudomonadati</taxon>
        <taxon>Pseudomonadota</taxon>
        <taxon>Gammaproteobacteria</taxon>
        <taxon>Oceanospirillales</taxon>
        <taxon>Hahellaceae</taxon>
        <taxon>Thermohahella</taxon>
    </lineage>
</organism>
<feature type="signal peptide" evidence="2">
    <location>
        <begin position="1"/>
        <end position="23"/>
    </location>
</feature>
<protein>
    <submittedName>
        <fullName evidence="3">Uncharacterized protein</fullName>
    </submittedName>
</protein>
<evidence type="ECO:0000313" key="3">
    <source>
        <dbReference type="EMBL" id="XDT71901.1"/>
    </source>
</evidence>
<name>A0AB39UVA6_9GAMM</name>
<reference evidence="3" key="1">
    <citation type="submission" date="2024-05" db="EMBL/GenBank/DDBJ databases">
        <title>Genome sequencing of novel strain.</title>
        <authorList>
            <person name="Ganbat D."/>
            <person name="Ganbat S."/>
            <person name="Lee S.-J."/>
        </authorList>
    </citation>
    <scope>NUCLEOTIDE SEQUENCE</scope>
    <source>
        <strain evidence="3">SMD15-11</strain>
    </source>
</reference>
<gene>
    <name evidence="3" type="ORF">AAIA72_14010</name>
</gene>
<dbReference type="KEGG" id="tcd:AAIA72_14010"/>
<dbReference type="RefSeq" id="WP_369600924.1">
    <property type="nucleotide sequence ID" value="NZ_CP154858.1"/>
</dbReference>